<sequence length="393" mass="44390">MVSVMVQRCVPYAILGRLQGCFFIHNFRGKSLRNAKVTWKTPYTFYSISCYIFYILLETLFATHFARVIRNISDALSRSLLLVVFGVVVVKVIANLSVMLTKPDELLVFFRKSEAFETTTGFSSCTRRSQDSAAVRWKVLRKCGVYMGQVLYFTLTERFIMVDIAQSMPPEWSVPTKIFAFFLGIGFLCYESLSYFFVRSCTEVLVEYIQIQVELFQKAGELSHVGFQPPFSSQVDAMRLRIDSIRKLKESLNNIWAGPLIVSCANTIIVDCVVVDAVFHDGIRTELWLVAGYSVYASLCFVDLAYTGQAFIDEVRKLKSAILMVPTYGASDSYLRQLRYLHESVDPDEMCLGGGSFFVLKRSLLLSMTGSVIIFGVILVQTSNTMSLRINAA</sequence>
<feature type="transmembrane region" description="Helical" evidence="7">
    <location>
        <begin position="364"/>
        <end position="383"/>
    </location>
</feature>
<reference evidence="9" key="2">
    <citation type="submission" date="2020-05" db="UniProtKB">
        <authorList>
            <consortium name="EnsemblMetazoa"/>
        </authorList>
    </citation>
    <scope>IDENTIFICATION</scope>
    <source>
        <strain evidence="9">wikel</strain>
    </source>
</reference>
<dbReference type="FunCoup" id="B7QHC1">
    <property type="interactions" value="33"/>
</dbReference>
<evidence type="ECO:0000256" key="4">
    <source>
        <dbReference type="ARBA" id="ARBA00022989"/>
    </source>
</evidence>
<protein>
    <submittedName>
        <fullName evidence="8 9">Uncharacterized protein</fullName>
    </submittedName>
</protein>
<reference evidence="8 10" key="1">
    <citation type="submission" date="2008-03" db="EMBL/GenBank/DDBJ databases">
        <title>Annotation of Ixodes scapularis.</title>
        <authorList>
            <consortium name="Ixodes scapularis Genome Project Consortium"/>
            <person name="Caler E."/>
            <person name="Hannick L.I."/>
            <person name="Bidwell S."/>
            <person name="Joardar V."/>
            <person name="Thiagarajan M."/>
            <person name="Amedeo P."/>
            <person name="Galinsky K.J."/>
            <person name="Schobel S."/>
            <person name="Inman J."/>
            <person name="Hostetler J."/>
            <person name="Miller J."/>
            <person name="Hammond M."/>
            <person name="Megy K."/>
            <person name="Lawson D."/>
            <person name="Kodira C."/>
            <person name="Sutton G."/>
            <person name="Meyer J."/>
            <person name="Hill C.A."/>
            <person name="Birren B."/>
            <person name="Nene V."/>
            <person name="Collins F."/>
            <person name="Alarcon-Chaidez F."/>
            <person name="Wikel S."/>
            <person name="Strausberg R."/>
        </authorList>
    </citation>
    <scope>NUCLEOTIDE SEQUENCE [LARGE SCALE GENOMIC DNA]</scope>
    <source>
        <strain evidence="10">Wikel</strain>
        <strain evidence="8">Wikel colony</strain>
    </source>
</reference>
<evidence type="ECO:0000313" key="9">
    <source>
        <dbReference type="EnsemblMetazoa" id="ISCW014322-PA"/>
    </source>
</evidence>
<dbReference type="InParanoid" id="B7QHC1"/>
<keyword evidence="4 7" id="KW-1133">Transmembrane helix</keyword>
<feature type="transmembrane region" description="Helical" evidence="7">
    <location>
        <begin position="43"/>
        <end position="68"/>
    </location>
</feature>
<dbReference type="VEuPathDB" id="VectorBase:ISCI014322"/>
<dbReference type="PaxDb" id="6945-B7QHC1"/>
<dbReference type="GO" id="GO:0050909">
    <property type="term" value="P:sensory perception of taste"/>
    <property type="evidence" value="ECO:0007669"/>
    <property type="project" value="InterPro"/>
</dbReference>
<feature type="transmembrane region" description="Helical" evidence="7">
    <location>
        <begin position="178"/>
        <end position="198"/>
    </location>
</feature>
<keyword evidence="3 7" id="KW-0812">Transmembrane</keyword>
<evidence type="ECO:0000256" key="2">
    <source>
        <dbReference type="ARBA" id="ARBA00022475"/>
    </source>
</evidence>
<dbReference type="VEuPathDB" id="VectorBase:ISCW014322"/>
<name>B7QHC1_IXOSC</name>
<dbReference type="PANTHER" id="PTHR21421:SF29">
    <property type="entry name" value="GUSTATORY RECEPTOR 5A FOR TREHALOSE-RELATED"/>
    <property type="match status" value="1"/>
</dbReference>
<dbReference type="GO" id="GO:0051606">
    <property type="term" value="P:detection of stimulus"/>
    <property type="evidence" value="ECO:0007669"/>
    <property type="project" value="UniProtKB-ARBA"/>
</dbReference>
<evidence type="ECO:0000256" key="7">
    <source>
        <dbReference type="SAM" id="Phobius"/>
    </source>
</evidence>
<dbReference type="PANTHER" id="PTHR21421">
    <property type="entry name" value="GUSTATORY RECEPTOR"/>
    <property type="match status" value="1"/>
</dbReference>
<dbReference type="GO" id="GO:0005886">
    <property type="term" value="C:plasma membrane"/>
    <property type="evidence" value="ECO:0007669"/>
    <property type="project" value="UniProtKB-SubCell"/>
</dbReference>
<accession>B7QHC1</accession>
<evidence type="ECO:0000313" key="8">
    <source>
        <dbReference type="EMBL" id="EEC18243.1"/>
    </source>
</evidence>
<organism>
    <name type="scientific">Ixodes scapularis</name>
    <name type="common">Black-legged tick</name>
    <name type="synonym">Deer tick</name>
    <dbReference type="NCBI Taxonomy" id="6945"/>
    <lineage>
        <taxon>Eukaryota</taxon>
        <taxon>Metazoa</taxon>
        <taxon>Ecdysozoa</taxon>
        <taxon>Arthropoda</taxon>
        <taxon>Chelicerata</taxon>
        <taxon>Arachnida</taxon>
        <taxon>Acari</taxon>
        <taxon>Parasitiformes</taxon>
        <taxon>Ixodida</taxon>
        <taxon>Ixodoidea</taxon>
        <taxon>Ixodidae</taxon>
        <taxon>Ixodinae</taxon>
        <taxon>Ixodes</taxon>
    </lineage>
</organism>
<evidence type="ECO:0000256" key="3">
    <source>
        <dbReference type="ARBA" id="ARBA00022692"/>
    </source>
</evidence>
<dbReference type="GO" id="GO:0038023">
    <property type="term" value="F:signaling receptor activity"/>
    <property type="evidence" value="ECO:0007669"/>
    <property type="project" value="UniProtKB-ARBA"/>
</dbReference>
<keyword evidence="2" id="KW-1003">Cell membrane</keyword>
<evidence type="ECO:0000256" key="1">
    <source>
        <dbReference type="ARBA" id="ARBA00004651"/>
    </source>
</evidence>
<dbReference type="EMBL" id="DS938791">
    <property type="protein sequence ID" value="EEC18243.1"/>
    <property type="molecule type" value="Genomic_DNA"/>
</dbReference>
<feature type="transmembrane region" description="Helical" evidence="7">
    <location>
        <begin position="80"/>
        <end position="100"/>
    </location>
</feature>
<dbReference type="EMBL" id="ABJB011039098">
    <property type="status" value="NOT_ANNOTATED_CDS"/>
    <property type="molecule type" value="Genomic_DNA"/>
</dbReference>
<dbReference type="GO" id="GO:0007606">
    <property type="term" value="P:sensory perception of chemical stimulus"/>
    <property type="evidence" value="ECO:0000318"/>
    <property type="project" value="GO_Central"/>
</dbReference>
<keyword evidence="10" id="KW-1185">Reference proteome</keyword>
<proteinExistence type="predicted"/>
<gene>
    <name evidence="8" type="ORF">IscW_ISCW014322</name>
</gene>
<dbReference type="AlphaFoldDB" id="B7QHC1"/>
<dbReference type="Proteomes" id="UP000001555">
    <property type="component" value="Unassembled WGS sequence"/>
</dbReference>
<dbReference type="EnsemblMetazoa" id="ISCW014322-RA">
    <property type="protein sequence ID" value="ISCW014322-PA"/>
    <property type="gene ID" value="ISCW014322"/>
</dbReference>
<evidence type="ECO:0000313" key="10">
    <source>
        <dbReference type="Proteomes" id="UP000001555"/>
    </source>
</evidence>
<evidence type="ECO:0000256" key="6">
    <source>
        <dbReference type="ARBA" id="ARBA00023170"/>
    </source>
</evidence>
<dbReference type="HOGENOM" id="CLU_678400_0_0_1"/>
<dbReference type="Pfam" id="PF08395">
    <property type="entry name" value="7tm_7"/>
    <property type="match status" value="1"/>
</dbReference>
<comment type="subcellular location">
    <subcellularLocation>
        <location evidence="1">Cell membrane</location>
        <topology evidence="1">Multi-pass membrane protein</topology>
    </subcellularLocation>
</comment>
<feature type="transmembrane region" description="Helical" evidence="7">
    <location>
        <begin position="291"/>
        <end position="312"/>
    </location>
</feature>
<keyword evidence="5 7" id="KW-0472">Membrane</keyword>
<evidence type="ECO:0000256" key="5">
    <source>
        <dbReference type="ARBA" id="ARBA00023136"/>
    </source>
</evidence>
<dbReference type="InterPro" id="IPR013604">
    <property type="entry name" value="7TM_chemorcpt"/>
</dbReference>
<keyword evidence="6" id="KW-0675">Receptor</keyword>